<dbReference type="InterPro" id="IPR037069">
    <property type="entry name" value="AcylCoA_DH/ox_N_sf"/>
</dbReference>
<evidence type="ECO:0000256" key="1">
    <source>
        <dbReference type="ARBA" id="ARBA00001974"/>
    </source>
</evidence>
<dbReference type="InterPro" id="IPR009075">
    <property type="entry name" value="AcylCo_DH/oxidase_C"/>
</dbReference>
<protein>
    <submittedName>
        <fullName evidence="8">Acyl-CoA dehydrogenase</fullName>
        <ecNumber evidence="8">1.3.8.7</ecNumber>
    </submittedName>
</protein>
<dbReference type="RefSeq" id="WP_310035423.1">
    <property type="nucleotide sequence ID" value="NZ_JAVDRL010000022.1"/>
</dbReference>
<evidence type="ECO:0000313" key="9">
    <source>
        <dbReference type="Proteomes" id="UP001262754"/>
    </source>
</evidence>
<keyword evidence="5 8" id="KW-0560">Oxidoreductase</keyword>
<dbReference type="Gene3D" id="1.20.140.10">
    <property type="entry name" value="Butyryl-CoA Dehydrogenase, subunit A, domain 3"/>
    <property type="match status" value="1"/>
</dbReference>
<keyword evidence="9" id="KW-1185">Reference proteome</keyword>
<evidence type="ECO:0000313" key="8">
    <source>
        <dbReference type="EMBL" id="MDR6534214.1"/>
    </source>
</evidence>
<organism evidence="8 9">
    <name type="scientific">Caulobacter rhizosphaerae</name>
    <dbReference type="NCBI Taxonomy" id="2010972"/>
    <lineage>
        <taxon>Bacteria</taxon>
        <taxon>Pseudomonadati</taxon>
        <taxon>Pseudomonadota</taxon>
        <taxon>Alphaproteobacteria</taxon>
        <taxon>Caulobacterales</taxon>
        <taxon>Caulobacteraceae</taxon>
        <taxon>Caulobacter</taxon>
    </lineage>
</organism>
<comment type="cofactor">
    <cofactor evidence="1">
        <name>FAD</name>
        <dbReference type="ChEBI" id="CHEBI:57692"/>
    </cofactor>
</comment>
<comment type="caution">
    <text evidence="8">The sequence shown here is derived from an EMBL/GenBank/DDBJ whole genome shotgun (WGS) entry which is preliminary data.</text>
</comment>
<feature type="domain" description="Acyl-CoA dehydrogenase/oxidase N-terminal" evidence="7">
    <location>
        <begin position="7"/>
        <end position="118"/>
    </location>
</feature>
<sequence length="370" mass="39456">MAFLLDDDQRQIVREAERLLADSFSPDRLRGLLERTGSHDEVFWTACREMGWTAITLAEAHGGLDLGPVELCLTAQVAGRFAAGAPFLSTSFGVSEALRLHGAPELRARLLPSLGTGETIGAVDLSAALDGVRPPELRDGALHGALGPVAAGLQADLLVTLAQDVATGTDVLALVELDARTLRAPVETFDNSRGYADLTFEGAPAMILVATDARKAALDLLARVAAVVAFEQLGVAEACLERARAFANERQAFGQPIGKFQAIKHRIAEIYVATELARGAALRAVLALRDNADDLVIRAGAARLCAIEASELAAREAIQTHGAIGVTWEHDLHLYYRRSRALALELGAAGRWEDVVAERLVARHAKDLTA</sequence>
<dbReference type="EC" id="1.3.8.7" evidence="8"/>
<dbReference type="EMBL" id="JAVDRL010000022">
    <property type="protein sequence ID" value="MDR6534214.1"/>
    <property type="molecule type" value="Genomic_DNA"/>
</dbReference>
<dbReference type="Proteomes" id="UP001262754">
    <property type="component" value="Unassembled WGS sequence"/>
</dbReference>
<proteinExistence type="inferred from homology"/>
<evidence type="ECO:0000256" key="5">
    <source>
        <dbReference type="ARBA" id="ARBA00023002"/>
    </source>
</evidence>
<evidence type="ECO:0000256" key="2">
    <source>
        <dbReference type="ARBA" id="ARBA00009347"/>
    </source>
</evidence>
<keyword evidence="3" id="KW-0285">Flavoprotein</keyword>
<dbReference type="InterPro" id="IPR013786">
    <property type="entry name" value="AcylCoA_DH/ox_N"/>
</dbReference>
<dbReference type="SUPFAM" id="SSF47203">
    <property type="entry name" value="Acyl-CoA dehydrogenase C-terminal domain-like"/>
    <property type="match status" value="1"/>
</dbReference>
<reference evidence="8 9" key="1">
    <citation type="submission" date="2023-07" db="EMBL/GenBank/DDBJ databases">
        <title>Sorghum-associated microbial communities from plants grown in Nebraska, USA.</title>
        <authorList>
            <person name="Schachtman D."/>
        </authorList>
    </citation>
    <scope>NUCLEOTIDE SEQUENCE [LARGE SCALE GENOMIC DNA]</scope>
    <source>
        <strain evidence="8 9">DS2154</strain>
    </source>
</reference>
<gene>
    <name evidence="8" type="ORF">J2800_004985</name>
</gene>
<name>A0ABU1N713_9CAUL</name>
<keyword evidence="4" id="KW-0274">FAD</keyword>
<dbReference type="Gene3D" id="1.10.540.10">
    <property type="entry name" value="Acyl-CoA dehydrogenase/oxidase, N-terminal domain"/>
    <property type="match status" value="1"/>
</dbReference>
<evidence type="ECO:0000259" key="7">
    <source>
        <dbReference type="Pfam" id="PF02771"/>
    </source>
</evidence>
<evidence type="ECO:0000256" key="3">
    <source>
        <dbReference type="ARBA" id="ARBA00022630"/>
    </source>
</evidence>
<dbReference type="SUPFAM" id="SSF56645">
    <property type="entry name" value="Acyl-CoA dehydrogenase NM domain-like"/>
    <property type="match status" value="1"/>
</dbReference>
<accession>A0ABU1N713</accession>
<comment type="similarity">
    <text evidence="2">Belongs to the acyl-CoA dehydrogenase family.</text>
</comment>
<evidence type="ECO:0000259" key="6">
    <source>
        <dbReference type="Pfam" id="PF00441"/>
    </source>
</evidence>
<dbReference type="GO" id="GO:0070991">
    <property type="term" value="F:medium-chain fatty acyl-CoA dehydrogenase activity"/>
    <property type="evidence" value="ECO:0007669"/>
    <property type="project" value="UniProtKB-EC"/>
</dbReference>
<dbReference type="PANTHER" id="PTHR43884:SF20">
    <property type="entry name" value="ACYL-COA DEHYDROGENASE FADE28"/>
    <property type="match status" value="1"/>
</dbReference>
<dbReference type="InterPro" id="IPR009100">
    <property type="entry name" value="AcylCoA_DH/oxidase_NM_dom_sf"/>
</dbReference>
<dbReference type="PANTHER" id="PTHR43884">
    <property type="entry name" value="ACYL-COA DEHYDROGENASE"/>
    <property type="match status" value="1"/>
</dbReference>
<evidence type="ECO:0000256" key="4">
    <source>
        <dbReference type="ARBA" id="ARBA00022827"/>
    </source>
</evidence>
<dbReference type="InterPro" id="IPR036250">
    <property type="entry name" value="AcylCo_DH-like_C"/>
</dbReference>
<dbReference type="Pfam" id="PF00441">
    <property type="entry name" value="Acyl-CoA_dh_1"/>
    <property type="match status" value="1"/>
</dbReference>
<dbReference type="Pfam" id="PF02771">
    <property type="entry name" value="Acyl-CoA_dh_N"/>
    <property type="match status" value="1"/>
</dbReference>
<feature type="domain" description="Acyl-CoA dehydrogenase/oxidase C-terminal" evidence="6">
    <location>
        <begin position="218"/>
        <end position="360"/>
    </location>
</feature>